<dbReference type="STRING" id="216432.CA2559_01965"/>
<dbReference type="KEGG" id="cat:CA2559_01965"/>
<dbReference type="AlphaFoldDB" id="A3U5G5"/>
<dbReference type="Pfam" id="PF25893">
    <property type="entry name" value="HH_CzcB"/>
    <property type="match status" value="1"/>
</dbReference>
<dbReference type="GO" id="GO:0015562">
    <property type="term" value="F:efflux transmembrane transporter activity"/>
    <property type="evidence" value="ECO:0007669"/>
    <property type="project" value="TreeGrafter"/>
</dbReference>
<evidence type="ECO:0000256" key="1">
    <source>
        <dbReference type="ARBA" id="ARBA00009477"/>
    </source>
</evidence>
<evidence type="ECO:0000256" key="2">
    <source>
        <dbReference type="SAM" id="Coils"/>
    </source>
</evidence>
<dbReference type="InterPro" id="IPR058648">
    <property type="entry name" value="HH_CzcB-like"/>
</dbReference>
<dbReference type="eggNOG" id="COG0845">
    <property type="taxonomic scope" value="Bacteria"/>
</dbReference>
<keyword evidence="8" id="KW-1185">Reference proteome</keyword>
<dbReference type="PANTHER" id="PTHR30469">
    <property type="entry name" value="MULTIDRUG RESISTANCE PROTEIN MDTA"/>
    <property type="match status" value="1"/>
</dbReference>
<sequence length="401" mass="44708">MQYLEKDIQKTNQQKTMRSILKLIVLSLIIVSCGGNKNESVDSLIAEGNIEALKEKRSALNEEQRTAAMQVKKIDSVLELKSGNKNLPLVSTIVVKDTLFNHYLELQGSVETKQNIVISPEYNGLLERIYVKEGQRVNKGQLLAKIDDGGISQQLAQMETQLALAKTTFERRQRLWEQNIGSEIEYLQAKAQYEGQQNSVAQMRSQVGKTTIRAPFSGTIEDVIAEQGTVVASGQTQIMRLVSLEDMYIEAEIPEDYLTSVSENTPVTINFPILNKTVDSKVRQASNYISPSNRTFRIEVAVPNKDKSIKPNLTARLKINDYTSEKALLIPLSVISENADGEQYVYIAEGEDTPVAKRQIIETGRSQGQNIEVLSGLSNGDFVIKEGARTVKEGQELQIKN</sequence>
<dbReference type="InterPro" id="IPR058647">
    <property type="entry name" value="BSH_CzcB-like"/>
</dbReference>
<dbReference type="NCBIfam" id="TIGR01730">
    <property type="entry name" value="RND_mfp"/>
    <property type="match status" value="1"/>
</dbReference>
<dbReference type="PROSITE" id="PS51257">
    <property type="entry name" value="PROKAR_LIPOPROTEIN"/>
    <property type="match status" value="1"/>
</dbReference>
<name>A3U5G5_CROAH</name>
<dbReference type="Gene3D" id="2.40.420.20">
    <property type="match status" value="1"/>
</dbReference>
<dbReference type="Pfam" id="PF25973">
    <property type="entry name" value="BSH_CzcB"/>
    <property type="match status" value="1"/>
</dbReference>
<feature type="domain" description="CzcB-like alpha-helical hairpin" evidence="3">
    <location>
        <begin position="153"/>
        <end position="207"/>
    </location>
</feature>
<dbReference type="InterPro" id="IPR058792">
    <property type="entry name" value="Beta-barrel_RND_2"/>
</dbReference>
<evidence type="ECO:0000313" key="7">
    <source>
        <dbReference type="EMBL" id="EAP87482.1"/>
    </source>
</evidence>
<evidence type="ECO:0000259" key="6">
    <source>
        <dbReference type="Pfam" id="PF25973"/>
    </source>
</evidence>
<dbReference type="Pfam" id="PF25954">
    <property type="entry name" value="Beta-barrel_RND_2"/>
    <property type="match status" value="1"/>
</dbReference>
<reference evidence="7 8" key="1">
    <citation type="journal article" date="2010" name="J. Bacteriol.">
        <title>The complete genome sequence of Croceibacter atlanticus HTCC2559T.</title>
        <authorList>
            <person name="Oh H.M."/>
            <person name="Kang I."/>
            <person name="Ferriera S."/>
            <person name="Giovannoni S.J."/>
            <person name="Cho J.C."/>
        </authorList>
    </citation>
    <scope>NUCLEOTIDE SEQUENCE [LARGE SCALE GENOMIC DNA]</scope>
    <source>
        <strain evidence="8">ATCC BAA-628 / HTCC2559 / KCTC 12090</strain>
    </source>
</reference>
<dbReference type="SUPFAM" id="SSF111369">
    <property type="entry name" value="HlyD-like secretion proteins"/>
    <property type="match status" value="1"/>
</dbReference>
<proteinExistence type="inferred from homology"/>
<dbReference type="Pfam" id="PF25967">
    <property type="entry name" value="RND-MFP_C"/>
    <property type="match status" value="1"/>
</dbReference>
<gene>
    <name evidence="7" type="ordered locus">CA2559_01965</name>
</gene>
<dbReference type="GO" id="GO:1990281">
    <property type="term" value="C:efflux pump complex"/>
    <property type="evidence" value="ECO:0007669"/>
    <property type="project" value="TreeGrafter"/>
</dbReference>
<evidence type="ECO:0000259" key="5">
    <source>
        <dbReference type="Pfam" id="PF25967"/>
    </source>
</evidence>
<evidence type="ECO:0000313" key="8">
    <source>
        <dbReference type="Proteomes" id="UP000002297"/>
    </source>
</evidence>
<dbReference type="Gene3D" id="1.10.287.470">
    <property type="entry name" value="Helix hairpin bin"/>
    <property type="match status" value="1"/>
</dbReference>
<feature type="coiled-coil region" evidence="2">
    <location>
        <begin position="43"/>
        <end position="70"/>
    </location>
</feature>
<feature type="domain" description="CusB-like beta-barrel" evidence="4">
    <location>
        <begin position="249"/>
        <end position="321"/>
    </location>
</feature>
<dbReference type="Gene3D" id="2.40.30.170">
    <property type="match status" value="1"/>
</dbReference>
<organism evidence="7 8">
    <name type="scientific">Croceibacter atlanticus (strain ATCC BAA-628 / JCM 21780 / CIP 108009 / IAM 15332 / KCTC 12090 / HTCC2559)</name>
    <dbReference type="NCBI Taxonomy" id="216432"/>
    <lineage>
        <taxon>Bacteria</taxon>
        <taxon>Pseudomonadati</taxon>
        <taxon>Bacteroidota</taxon>
        <taxon>Flavobacteriia</taxon>
        <taxon>Flavobacteriales</taxon>
        <taxon>Flavobacteriaceae</taxon>
        <taxon>Croceibacter</taxon>
    </lineage>
</organism>
<dbReference type="Proteomes" id="UP000002297">
    <property type="component" value="Chromosome"/>
</dbReference>
<evidence type="ECO:0000259" key="3">
    <source>
        <dbReference type="Pfam" id="PF25893"/>
    </source>
</evidence>
<dbReference type="InterPro" id="IPR006143">
    <property type="entry name" value="RND_pump_MFP"/>
</dbReference>
<evidence type="ECO:0000259" key="4">
    <source>
        <dbReference type="Pfam" id="PF25954"/>
    </source>
</evidence>
<protein>
    <submittedName>
        <fullName evidence="7">Secretion protein HlyD</fullName>
    </submittedName>
</protein>
<comment type="similarity">
    <text evidence="1">Belongs to the membrane fusion protein (MFP) (TC 8.A.1) family.</text>
</comment>
<feature type="domain" description="Multidrug resistance protein MdtA-like C-terminal permuted SH3" evidence="5">
    <location>
        <begin position="327"/>
        <end position="388"/>
    </location>
</feature>
<feature type="domain" description="CzcB-like barrel-sandwich hybrid" evidence="6">
    <location>
        <begin position="117"/>
        <end position="234"/>
    </location>
</feature>
<dbReference type="EMBL" id="CP002046">
    <property type="protein sequence ID" value="EAP87482.1"/>
    <property type="molecule type" value="Genomic_DNA"/>
</dbReference>
<accession>A3U5G5</accession>
<dbReference type="HOGENOM" id="CLU_018816_1_2_10"/>
<keyword evidence="2" id="KW-0175">Coiled coil</keyword>
<dbReference type="Gene3D" id="2.40.50.100">
    <property type="match status" value="1"/>
</dbReference>
<dbReference type="InterPro" id="IPR058627">
    <property type="entry name" value="MdtA-like_C"/>
</dbReference>